<organism evidence="12 13">
    <name type="scientific">Malassezia caprae</name>
    <dbReference type="NCBI Taxonomy" id="1381934"/>
    <lineage>
        <taxon>Eukaryota</taxon>
        <taxon>Fungi</taxon>
        <taxon>Dikarya</taxon>
        <taxon>Basidiomycota</taxon>
        <taxon>Ustilaginomycotina</taxon>
        <taxon>Malasseziomycetes</taxon>
        <taxon>Malasseziales</taxon>
        <taxon>Malasseziaceae</taxon>
        <taxon>Malassezia</taxon>
    </lineage>
</organism>
<comment type="subunit">
    <text evidence="3">Monomer.</text>
</comment>
<dbReference type="InterPro" id="IPR001375">
    <property type="entry name" value="Peptidase_S9_cat"/>
</dbReference>
<dbReference type="InterPro" id="IPR002470">
    <property type="entry name" value="Peptidase_S9A"/>
</dbReference>
<dbReference type="InterPro" id="IPR023302">
    <property type="entry name" value="Pept_S9A_N"/>
</dbReference>
<dbReference type="GO" id="GO:0005829">
    <property type="term" value="C:cytosol"/>
    <property type="evidence" value="ECO:0007669"/>
    <property type="project" value="TreeGrafter"/>
</dbReference>
<evidence type="ECO:0000256" key="2">
    <source>
        <dbReference type="ARBA" id="ARBA00005228"/>
    </source>
</evidence>
<dbReference type="SUPFAM" id="SSF53474">
    <property type="entry name" value="alpha/beta-Hydrolases"/>
    <property type="match status" value="1"/>
</dbReference>
<evidence type="ECO:0000256" key="6">
    <source>
        <dbReference type="ARBA" id="ARBA00022825"/>
    </source>
</evidence>
<evidence type="ECO:0000313" key="13">
    <source>
        <dbReference type="Proteomes" id="UP001220961"/>
    </source>
</evidence>
<feature type="domain" description="Peptidase S9 prolyl oligopeptidase catalytic" evidence="10">
    <location>
        <begin position="562"/>
        <end position="768"/>
    </location>
</feature>
<dbReference type="PANTHER" id="PTHR42881:SF2">
    <property type="entry name" value="PROLYL ENDOPEPTIDASE"/>
    <property type="match status" value="1"/>
</dbReference>
<evidence type="ECO:0000313" key="12">
    <source>
        <dbReference type="EMBL" id="WFD18039.1"/>
    </source>
</evidence>
<dbReference type="GO" id="GO:0006508">
    <property type="term" value="P:proteolysis"/>
    <property type="evidence" value="ECO:0007669"/>
    <property type="project" value="UniProtKB-KW"/>
</dbReference>
<reference evidence="12" key="1">
    <citation type="submission" date="2023-03" db="EMBL/GenBank/DDBJ databases">
        <title>Mating type loci evolution in Malassezia.</title>
        <authorList>
            <person name="Coelho M.A."/>
        </authorList>
    </citation>
    <scope>NUCLEOTIDE SEQUENCE</scope>
    <source>
        <strain evidence="12">CBS 10434</strain>
    </source>
</reference>
<evidence type="ECO:0000259" key="10">
    <source>
        <dbReference type="Pfam" id="PF00326"/>
    </source>
</evidence>
<keyword evidence="6 9" id="KW-0720">Serine protease</keyword>
<feature type="domain" description="Peptidase S9A N-terminal" evidence="11">
    <location>
        <begin position="48"/>
        <end position="479"/>
    </location>
</feature>
<dbReference type="PANTHER" id="PTHR42881">
    <property type="entry name" value="PROLYL ENDOPEPTIDASE"/>
    <property type="match status" value="1"/>
</dbReference>
<protein>
    <recommendedName>
        <fullName evidence="9">Prolyl endopeptidase</fullName>
        <ecNumber evidence="9">3.4.21.-</ecNumber>
    </recommendedName>
</protein>
<dbReference type="FunFam" id="3.40.50.1820:FF:000005">
    <property type="entry name" value="Prolyl endopeptidase"/>
    <property type="match status" value="1"/>
</dbReference>
<sequence>MSLGRVSRLTRVFSAARLPRMTASTHTWTPSAVPYPAARRSDASTTYASAQHGQVTVPEPYDWLEVPPSQSAETAAWTRAQADYTSSFVAECPDKAELQRRLKQNWDFERTSAPSLKPDGRYYYSYNAGLAPQSQIYRATRAQIDAAQRDPATKKPIGELFFDTNVLSEDGTVALKWTSFSHTGRYVAYGISRSGSDWFKIFLRSTDSPMLSCSPGTEGGDDRLPDVLENIKFSGITWTHDDQGFFYQRFPATEHEDKGTEMDANQDAQLYYHRLGTPQSEDILVVGKDPVTRSSMWSCEVTDDGAWCILGNSKDTDNKERYYIASLQEGVSSQMKWQAISSKFEYMLEYIANDGPRFYMLTNKDAPNYRIVSFDLDPSACEPVEHVSQLTGGVSQYRDVVPEDKSAILTTATVIDNNKMLVVYSRDVKDELWVYDLTSGAQVQRLMPELVGTIGQITGRREHKESFVSSVSFANPGRIDRVSWEGVESDRAVPPASVAEFSTTHVAGIKADDYVSTQTFFASKDGTRIPMFLTHPKDLPLDGSAPALVYFYGGFNIPITPTFSPSMMTWVASYRGVLAFVNARGGGEYGDKWHDAGRLFHKQNVFDDVLGACRWLHEHKYAKKGHITIAGGSNGGMGVGAVVNQCAEEHGIGAALADVGVHDMIKFPLWTIGKAWTADYGNPQEDSKAFDYNMTYSPLHTVRATKTYPTVVLACADHDDRVVPAHSFKLAAEMQHTLASNPNPILLRVDLQAGHGEGKSTQKRIEEAAESTCDQLTKEYAIVARVLGLHMAA</sequence>
<dbReference type="InterPro" id="IPR029058">
    <property type="entry name" value="AB_hydrolase_fold"/>
</dbReference>
<evidence type="ECO:0000256" key="3">
    <source>
        <dbReference type="ARBA" id="ARBA00011245"/>
    </source>
</evidence>
<keyword evidence="5 9" id="KW-0378">Hydrolase</keyword>
<evidence type="ECO:0000256" key="8">
    <source>
        <dbReference type="ARBA" id="ARBA00048461"/>
    </source>
</evidence>
<comment type="catalytic activity">
    <reaction evidence="1">
        <text>Hydrolysis of Pro-|-Xaa &gt;&gt; Ala-|-Xaa in oligopeptides.</text>
        <dbReference type="EC" id="3.4.21.26"/>
    </reaction>
</comment>
<evidence type="ECO:0000259" key="11">
    <source>
        <dbReference type="Pfam" id="PF02897"/>
    </source>
</evidence>
<dbReference type="InterPro" id="IPR051167">
    <property type="entry name" value="Prolyl_oligopep/macrocyclase"/>
</dbReference>
<evidence type="ECO:0000256" key="9">
    <source>
        <dbReference type="RuleBase" id="RU368024"/>
    </source>
</evidence>
<dbReference type="Pfam" id="PF00326">
    <property type="entry name" value="Peptidase_S9"/>
    <property type="match status" value="1"/>
</dbReference>
<dbReference type="GO" id="GO:0070012">
    <property type="term" value="F:oligopeptidase activity"/>
    <property type="evidence" value="ECO:0007669"/>
    <property type="project" value="TreeGrafter"/>
</dbReference>
<gene>
    <name evidence="12" type="ORF">MCAP1_000251</name>
</gene>
<proteinExistence type="inferred from homology"/>
<dbReference type="AlphaFoldDB" id="A0AAF0ITN9"/>
<dbReference type="EC" id="3.4.21.-" evidence="9"/>
<dbReference type="GO" id="GO:0004252">
    <property type="term" value="F:serine-type endopeptidase activity"/>
    <property type="evidence" value="ECO:0007669"/>
    <property type="project" value="UniProtKB-UniRule"/>
</dbReference>
<keyword evidence="4 9" id="KW-0645">Protease</keyword>
<dbReference type="FunFam" id="2.130.10.120:FF:000001">
    <property type="entry name" value="Prolyl endopeptidase"/>
    <property type="match status" value="1"/>
</dbReference>
<dbReference type="Proteomes" id="UP001220961">
    <property type="component" value="Chromosome 1"/>
</dbReference>
<dbReference type="Gene3D" id="3.40.50.1820">
    <property type="entry name" value="alpha/beta hydrolase"/>
    <property type="match status" value="1"/>
</dbReference>
<dbReference type="SUPFAM" id="SSF50993">
    <property type="entry name" value="Peptidase/esterase 'gauge' domain"/>
    <property type="match status" value="1"/>
</dbReference>
<keyword evidence="13" id="KW-1185">Reference proteome</keyword>
<dbReference type="Gene3D" id="2.130.10.120">
    <property type="entry name" value="Prolyl oligopeptidase, N-terminal domain"/>
    <property type="match status" value="1"/>
</dbReference>
<comment type="catalytic activity">
    <reaction evidence="8">
        <text>a monoacylglycerol + H2O = glycerol + a fatty acid + H(+)</text>
        <dbReference type="Rhea" id="RHEA:15245"/>
        <dbReference type="ChEBI" id="CHEBI:15377"/>
        <dbReference type="ChEBI" id="CHEBI:15378"/>
        <dbReference type="ChEBI" id="CHEBI:17408"/>
        <dbReference type="ChEBI" id="CHEBI:17754"/>
        <dbReference type="ChEBI" id="CHEBI:28868"/>
    </reaction>
</comment>
<dbReference type="EMBL" id="CP119908">
    <property type="protein sequence ID" value="WFD18039.1"/>
    <property type="molecule type" value="Genomic_DNA"/>
</dbReference>
<dbReference type="PRINTS" id="PR00862">
    <property type="entry name" value="PROLIGOPTASE"/>
</dbReference>
<accession>A0AAF0ITN9</accession>
<name>A0AAF0ITN9_9BASI</name>
<comment type="catalytic activity">
    <reaction evidence="7">
        <text>a diacylglycerol + H2O = a monoacylglycerol + a fatty acid + H(+)</text>
        <dbReference type="Rhea" id="RHEA:32731"/>
        <dbReference type="ChEBI" id="CHEBI:15377"/>
        <dbReference type="ChEBI" id="CHEBI:15378"/>
        <dbReference type="ChEBI" id="CHEBI:17408"/>
        <dbReference type="ChEBI" id="CHEBI:18035"/>
        <dbReference type="ChEBI" id="CHEBI:28868"/>
    </reaction>
</comment>
<evidence type="ECO:0000256" key="5">
    <source>
        <dbReference type="ARBA" id="ARBA00022801"/>
    </source>
</evidence>
<comment type="similarity">
    <text evidence="2 9">Belongs to the peptidase S9A family.</text>
</comment>
<evidence type="ECO:0000256" key="4">
    <source>
        <dbReference type="ARBA" id="ARBA00022670"/>
    </source>
</evidence>
<evidence type="ECO:0000256" key="7">
    <source>
        <dbReference type="ARBA" id="ARBA00047591"/>
    </source>
</evidence>
<evidence type="ECO:0000256" key="1">
    <source>
        <dbReference type="ARBA" id="ARBA00001070"/>
    </source>
</evidence>
<dbReference type="Pfam" id="PF02897">
    <property type="entry name" value="Peptidase_S9_N"/>
    <property type="match status" value="1"/>
</dbReference>